<evidence type="ECO:0000256" key="3">
    <source>
        <dbReference type="ARBA" id="ARBA00022737"/>
    </source>
</evidence>
<evidence type="ECO:0000259" key="7">
    <source>
        <dbReference type="PROSITE" id="PS50026"/>
    </source>
</evidence>
<dbReference type="CDD" id="cd00054">
    <property type="entry name" value="EGF_CA"/>
    <property type="match status" value="1"/>
</dbReference>
<comment type="caution">
    <text evidence="6">Lacks conserved residue(s) required for the propagation of feature annotation.</text>
</comment>
<dbReference type="InterPro" id="IPR000742">
    <property type="entry name" value="EGF"/>
</dbReference>
<keyword evidence="9" id="KW-1185">Reference proteome</keyword>
<protein>
    <recommendedName>
        <fullName evidence="7">EGF-like domain-containing protein</fullName>
    </recommendedName>
</protein>
<dbReference type="GO" id="GO:0007417">
    <property type="term" value="P:central nervous system development"/>
    <property type="evidence" value="ECO:0007669"/>
    <property type="project" value="UniProtKB-ARBA"/>
</dbReference>
<dbReference type="EMBL" id="JAMKFB020000005">
    <property type="protein sequence ID" value="KAL0192762.1"/>
    <property type="molecule type" value="Genomic_DNA"/>
</dbReference>
<dbReference type="InterPro" id="IPR013032">
    <property type="entry name" value="EGF-like_CS"/>
</dbReference>
<dbReference type="PROSITE" id="PS01187">
    <property type="entry name" value="EGF_CA"/>
    <property type="match status" value="1"/>
</dbReference>
<proteinExistence type="predicted"/>
<dbReference type="InterPro" id="IPR018097">
    <property type="entry name" value="EGF_Ca-bd_CS"/>
</dbReference>
<feature type="disulfide bond" evidence="6">
    <location>
        <begin position="54"/>
        <end position="63"/>
    </location>
</feature>
<dbReference type="FunFam" id="2.10.25.10:FF:000006">
    <property type="entry name" value="Versican core protein-like isoform 1"/>
    <property type="match status" value="1"/>
</dbReference>
<dbReference type="PRINTS" id="PR00010">
    <property type="entry name" value="EGFBLOOD"/>
</dbReference>
<dbReference type="Pfam" id="PF12661">
    <property type="entry name" value="hEGF"/>
    <property type="match status" value="1"/>
</dbReference>
<dbReference type="PROSITE" id="PS00022">
    <property type="entry name" value="EGF_1"/>
    <property type="match status" value="2"/>
</dbReference>
<dbReference type="FunFam" id="2.10.25.10:FF:000004">
    <property type="entry name" value="Neurogenic locus notch 1"/>
    <property type="match status" value="1"/>
</dbReference>
<evidence type="ECO:0000256" key="2">
    <source>
        <dbReference type="ARBA" id="ARBA00022729"/>
    </source>
</evidence>
<keyword evidence="4 6" id="KW-1015">Disulfide bond</keyword>
<sequence length="72" mass="7653">NGGFCKDAVNAFTCTCLPGFRGSRCEEDINECDSNPCKNGANCTDCVNSYTCTCPPGFSGIHCENNTPDCTE</sequence>
<evidence type="ECO:0000313" key="8">
    <source>
        <dbReference type="EMBL" id="KAL0192762.1"/>
    </source>
</evidence>
<dbReference type="PROSITE" id="PS50026">
    <property type="entry name" value="EGF_3"/>
    <property type="match status" value="2"/>
</dbReference>
<keyword evidence="2" id="KW-0732">Signal</keyword>
<feature type="disulfide bond" evidence="6">
    <location>
        <begin position="16"/>
        <end position="25"/>
    </location>
</feature>
<dbReference type="AlphaFoldDB" id="A0ABD0R496"/>
<dbReference type="SMART" id="SM00181">
    <property type="entry name" value="EGF"/>
    <property type="match status" value="2"/>
</dbReference>
<accession>A0ABD0R496</accession>
<comment type="caution">
    <text evidence="8">The sequence shown here is derived from an EMBL/GenBank/DDBJ whole genome shotgun (WGS) entry which is preliminary data.</text>
</comment>
<keyword evidence="5" id="KW-0325">Glycoprotein</keyword>
<name>A0ABD0R496_CIRMR</name>
<keyword evidence="3" id="KW-0677">Repeat</keyword>
<dbReference type="SUPFAM" id="SSF57196">
    <property type="entry name" value="EGF/Laminin"/>
    <property type="match status" value="2"/>
</dbReference>
<dbReference type="Pfam" id="PF00008">
    <property type="entry name" value="EGF"/>
    <property type="match status" value="1"/>
</dbReference>
<evidence type="ECO:0000256" key="4">
    <source>
        <dbReference type="ARBA" id="ARBA00023157"/>
    </source>
</evidence>
<dbReference type="PANTHER" id="PTHR12916:SF9">
    <property type="entry name" value="NEUROGENIC LOCUS NOTCH HOMOLOG PROTEIN 1-RELATED"/>
    <property type="match status" value="1"/>
</dbReference>
<keyword evidence="1 6" id="KW-0245">EGF-like domain</keyword>
<feature type="domain" description="EGF-like" evidence="7">
    <location>
        <begin position="28"/>
        <end position="64"/>
    </location>
</feature>
<evidence type="ECO:0000256" key="6">
    <source>
        <dbReference type="PROSITE-ProRule" id="PRU00076"/>
    </source>
</evidence>
<gene>
    <name evidence="8" type="ORF">M9458_011058</name>
</gene>
<feature type="non-terminal residue" evidence="8">
    <location>
        <position position="72"/>
    </location>
</feature>
<dbReference type="InterPro" id="IPR000152">
    <property type="entry name" value="EGF-type_Asp/Asn_hydroxyl_site"/>
</dbReference>
<dbReference type="InterPro" id="IPR001881">
    <property type="entry name" value="EGF-like_Ca-bd_dom"/>
</dbReference>
<dbReference type="PROSITE" id="PS01186">
    <property type="entry name" value="EGF_2"/>
    <property type="match status" value="2"/>
</dbReference>
<reference evidence="8 9" key="1">
    <citation type="submission" date="2024-05" db="EMBL/GenBank/DDBJ databases">
        <title>Genome sequencing and assembly of Indian major carp, Cirrhinus mrigala (Hamilton, 1822).</title>
        <authorList>
            <person name="Mohindra V."/>
            <person name="Chowdhury L.M."/>
            <person name="Lal K."/>
            <person name="Jena J.K."/>
        </authorList>
    </citation>
    <scope>NUCLEOTIDE SEQUENCE [LARGE SCALE GENOMIC DNA]</scope>
    <source>
        <strain evidence="8">CM1030</strain>
        <tissue evidence="8">Blood</tissue>
    </source>
</reference>
<dbReference type="PROSITE" id="PS00010">
    <property type="entry name" value="ASX_HYDROXYL"/>
    <property type="match status" value="2"/>
</dbReference>
<evidence type="ECO:0000313" key="9">
    <source>
        <dbReference type="Proteomes" id="UP001529510"/>
    </source>
</evidence>
<organism evidence="8 9">
    <name type="scientific">Cirrhinus mrigala</name>
    <name type="common">Mrigala</name>
    <dbReference type="NCBI Taxonomy" id="683832"/>
    <lineage>
        <taxon>Eukaryota</taxon>
        <taxon>Metazoa</taxon>
        <taxon>Chordata</taxon>
        <taxon>Craniata</taxon>
        <taxon>Vertebrata</taxon>
        <taxon>Euteleostomi</taxon>
        <taxon>Actinopterygii</taxon>
        <taxon>Neopterygii</taxon>
        <taxon>Teleostei</taxon>
        <taxon>Ostariophysi</taxon>
        <taxon>Cypriniformes</taxon>
        <taxon>Cyprinidae</taxon>
        <taxon>Labeoninae</taxon>
        <taxon>Labeonini</taxon>
        <taxon>Cirrhinus</taxon>
    </lineage>
</organism>
<feature type="non-terminal residue" evidence="8">
    <location>
        <position position="1"/>
    </location>
</feature>
<feature type="domain" description="EGF-like" evidence="7">
    <location>
        <begin position="1"/>
        <end position="26"/>
    </location>
</feature>
<evidence type="ECO:0000256" key="5">
    <source>
        <dbReference type="ARBA" id="ARBA00023180"/>
    </source>
</evidence>
<dbReference type="Gene3D" id="2.10.25.10">
    <property type="entry name" value="Laminin"/>
    <property type="match status" value="2"/>
</dbReference>
<evidence type="ECO:0000256" key="1">
    <source>
        <dbReference type="ARBA" id="ARBA00022536"/>
    </source>
</evidence>
<dbReference type="SMART" id="SM00179">
    <property type="entry name" value="EGF_CA"/>
    <property type="match status" value="2"/>
</dbReference>
<dbReference type="Proteomes" id="UP001529510">
    <property type="component" value="Unassembled WGS sequence"/>
</dbReference>
<dbReference type="PANTHER" id="PTHR12916">
    <property type="entry name" value="CYTOCHROME C OXIDASE POLYPEPTIDE VIC-2"/>
    <property type="match status" value="1"/>
</dbReference>